<dbReference type="EMBL" id="MAVT02002341">
    <property type="protein sequence ID" value="POS69393.1"/>
    <property type="molecule type" value="Genomic_DNA"/>
</dbReference>
<feature type="compositionally biased region" description="Polar residues" evidence="1">
    <location>
        <begin position="189"/>
        <end position="210"/>
    </location>
</feature>
<sequence>MDPAPEKAFSVGEAWVSLNSSLKASVCTALYRYSGNDVGVFFERAVRKADAKRLELEAKSQLEETQKRKAHDRDTADAQPALKRPKVSEAQVSEAQVSKAPAPLQAKGIDLFRQTPVKFGQPTNTAATGNATPTTWSSSPTTGSTSPGNTQGSNNVLFTGPSSSSTTVSTGGALASSATGPTPTPGGIFSSSSTGLNGAFSSTGRDSSPSRLFGFGGPTSSSSTVPKQEDFPPIFGSSKAKTSAQQKTPLFPSGGLFGGAKANAPAQPEPDCDEQFTFADRRFSKPPAPPPPPLQSQFTQYRSFEQSPSSSADNSPQAANRAPPVSAVYKPPFAGVDMSSLKIPANSNVSLTLNVFQAPSSLHQVTGGGAPRTLKCIQCGKFYMEDQNTALQCRRHTGRCVGANDPKLSF</sequence>
<organism evidence="2 3">
    <name type="scientific">Diaporthe helianthi</name>
    <dbReference type="NCBI Taxonomy" id="158607"/>
    <lineage>
        <taxon>Eukaryota</taxon>
        <taxon>Fungi</taxon>
        <taxon>Dikarya</taxon>
        <taxon>Ascomycota</taxon>
        <taxon>Pezizomycotina</taxon>
        <taxon>Sordariomycetes</taxon>
        <taxon>Sordariomycetidae</taxon>
        <taxon>Diaporthales</taxon>
        <taxon>Diaporthaceae</taxon>
        <taxon>Diaporthe</taxon>
    </lineage>
</organism>
<feature type="compositionally biased region" description="Low complexity" evidence="1">
    <location>
        <begin position="122"/>
        <end position="181"/>
    </location>
</feature>
<dbReference type="Proteomes" id="UP000094444">
    <property type="component" value="Unassembled WGS sequence"/>
</dbReference>
<dbReference type="InParanoid" id="A0A2P5HGL3"/>
<feature type="region of interest" description="Disordered" evidence="1">
    <location>
        <begin position="119"/>
        <end position="324"/>
    </location>
</feature>
<evidence type="ECO:0000313" key="3">
    <source>
        <dbReference type="Proteomes" id="UP000094444"/>
    </source>
</evidence>
<gene>
    <name evidence="2" type="ORF">DHEL01_v212213</name>
</gene>
<reference evidence="2" key="1">
    <citation type="submission" date="2017-09" db="EMBL/GenBank/DDBJ databases">
        <title>Polyketide synthases of a Diaporthe helianthi virulent isolate.</title>
        <authorList>
            <person name="Baroncelli R."/>
        </authorList>
    </citation>
    <scope>NUCLEOTIDE SEQUENCE [LARGE SCALE GENOMIC DNA]</scope>
    <source>
        <strain evidence="2">7/96</strain>
    </source>
</reference>
<keyword evidence="3" id="KW-1185">Reference proteome</keyword>
<feature type="compositionally biased region" description="Polar residues" evidence="1">
    <location>
        <begin position="239"/>
        <end position="248"/>
    </location>
</feature>
<comment type="caution">
    <text evidence="2">The sequence shown here is derived from an EMBL/GenBank/DDBJ whole genome shotgun (WGS) entry which is preliminary data.</text>
</comment>
<evidence type="ECO:0000313" key="2">
    <source>
        <dbReference type="EMBL" id="POS69393.1"/>
    </source>
</evidence>
<feature type="region of interest" description="Disordered" evidence="1">
    <location>
        <begin position="62"/>
        <end position="101"/>
    </location>
</feature>
<dbReference type="OrthoDB" id="5219302at2759"/>
<feature type="compositionally biased region" description="Basic and acidic residues" evidence="1">
    <location>
        <begin position="62"/>
        <end position="76"/>
    </location>
</feature>
<proteinExistence type="predicted"/>
<accession>A0A2P5HGL3</accession>
<name>A0A2P5HGL3_DIAHE</name>
<dbReference type="AlphaFoldDB" id="A0A2P5HGL3"/>
<protein>
    <submittedName>
        <fullName evidence="2">Uncharacterized protein</fullName>
    </submittedName>
</protein>
<feature type="compositionally biased region" description="Polar residues" evidence="1">
    <location>
        <begin position="295"/>
        <end position="318"/>
    </location>
</feature>
<evidence type="ECO:0000256" key="1">
    <source>
        <dbReference type="SAM" id="MobiDB-lite"/>
    </source>
</evidence>